<dbReference type="Proteomes" id="UP001199525">
    <property type="component" value="Unassembled WGS sequence"/>
</dbReference>
<comment type="caution">
    <text evidence="1">The sequence shown here is derived from an EMBL/GenBank/DDBJ whole genome shotgun (WGS) entry which is preliminary data.</text>
</comment>
<sequence>MDDSSAYPTSPEVQDFINSVNKGRGFTDITKIISEEVQRQLENQLVEFEQAIAQSNLAAIEVMSQELQRIKEESATLSGVMERLTKAVAPDIPFSEDEVVSFQQAINNLEKYGSIIPSSADIAAARLRLQNNHAWSLVWQSVAKMLIKKLEKKFCKQPTSTAPTGATKRT</sequence>
<protein>
    <submittedName>
        <fullName evidence="1">Uncharacterized protein</fullName>
    </submittedName>
</protein>
<organism evidence="1 2">
    <name type="scientific">Nostoc favosum CHAB5714</name>
    <dbReference type="NCBI Taxonomy" id="2780399"/>
    <lineage>
        <taxon>Bacteria</taxon>
        <taxon>Bacillati</taxon>
        <taxon>Cyanobacteriota</taxon>
        <taxon>Cyanophyceae</taxon>
        <taxon>Nostocales</taxon>
        <taxon>Nostocaceae</taxon>
        <taxon>Nostoc</taxon>
        <taxon>Nostoc favosum</taxon>
    </lineage>
</organism>
<keyword evidence="2" id="KW-1185">Reference proteome</keyword>
<dbReference type="RefSeq" id="WP_229485909.1">
    <property type="nucleotide sequence ID" value="NZ_JAIVFQ010000023.1"/>
</dbReference>
<proteinExistence type="predicted"/>
<accession>A0ABS8I9F9</accession>
<evidence type="ECO:0000313" key="1">
    <source>
        <dbReference type="EMBL" id="MCC5600850.1"/>
    </source>
</evidence>
<reference evidence="1 2" key="1">
    <citation type="journal article" date="2021" name="Microorganisms">
        <title>Genome Evolution of Filamentous Cyanobacterium Nostoc Species: From Facultative Symbiosis to Free Living.</title>
        <authorList>
            <person name="Huo D."/>
            <person name="Li H."/>
            <person name="Cai F."/>
            <person name="Guo X."/>
            <person name="Qiao Z."/>
            <person name="Wang W."/>
            <person name="Yu G."/>
            <person name="Li R."/>
        </authorList>
    </citation>
    <scope>NUCLEOTIDE SEQUENCE [LARGE SCALE GENOMIC DNA]</scope>
    <source>
        <strain evidence="1 2">CHAB 5714</strain>
    </source>
</reference>
<evidence type="ECO:0000313" key="2">
    <source>
        <dbReference type="Proteomes" id="UP001199525"/>
    </source>
</evidence>
<gene>
    <name evidence="1" type="ORF">LC586_16890</name>
</gene>
<name>A0ABS8I9F9_9NOSO</name>
<dbReference type="EMBL" id="JAIVFQ010000023">
    <property type="protein sequence ID" value="MCC5600850.1"/>
    <property type="molecule type" value="Genomic_DNA"/>
</dbReference>